<evidence type="ECO:0000256" key="6">
    <source>
        <dbReference type="PIRSR" id="PIRSR003085-1"/>
    </source>
</evidence>
<dbReference type="PANTHER" id="PTHR43667:SF2">
    <property type="entry name" value="FATTY ACID C-METHYL TRANSFERASE"/>
    <property type="match status" value="1"/>
</dbReference>
<feature type="active site" evidence="6">
    <location>
        <position position="390"/>
    </location>
</feature>
<evidence type="ECO:0000256" key="4">
    <source>
        <dbReference type="ARBA" id="ARBA00022691"/>
    </source>
</evidence>
<dbReference type="EMBL" id="JAHXRI010000001">
    <property type="protein sequence ID" value="MBZ1349042.1"/>
    <property type="molecule type" value="Genomic_DNA"/>
</dbReference>
<dbReference type="InterPro" id="IPR029063">
    <property type="entry name" value="SAM-dependent_MTases_sf"/>
</dbReference>
<comment type="similarity">
    <text evidence="1">Belongs to the CFA/CMAS family.</text>
</comment>
<dbReference type="Pfam" id="PF02353">
    <property type="entry name" value="CMAS"/>
    <property type="match status" value="1"/>
</dbReference>
<gene>
    <name evidence="7" type="ORF">KZZ10_00140</name>
</gene>
<dbReference type="GO" id="GO:0008168">
    <property type="term" value="F:methyltransferase activity"/>
    <property type="evidence" value="ECO:0007669"/>
    <property type="project" value="UniProtKB-KW"/>
</dbReference>
<dbReference type="AlphaFoldDB" id="A0A953T3T1"/>
<evidence type="ECO:0000313" key="7">
    <source>
        <dbReference type="EMBL" id="MBZ1349042.1"/>
    </source>
</evidence>
<proteinExistence type="inferred from homology"/>
<evidence type="ECO:0000256" key="1">
    <source>
        <dbReference type="ARBA" id="ARBA00010815"/>
    </source>
</evidence>
<keyword evidence="2" id="KW-0489">Methyltransferase</keyword>
<keyword evidence="4" id="KW-0949">S-adenosyl-L-methionine</keyword>
<dbReference type="InterPro" id="IPR050723">
    <property type="entry name" value="CFA/CMAS"/>
</dbReference>
<accession>A0A953T3T1</accession>
<evidence type="ECO:0000313" key="8">
    <source>
        <dbReference type="Proteomes" id="UP000739565"/>
    </source>
</evidence>
<dbReference type="SUPFAM" id="SSF53335">
    <property type="entry name" value="S-adenosyl-L-methionine-dependent methyltransferases"/>
    <property type="match status" value="1"/>
</dbReference>
<dbReference type="RefSeq" id="WP_259659468.1">
    <property type="nucleotide sequence ID" value="NZ_JAHXRI010000001.1"/>
</dbReference>
<dbReference type="Proteomes" id="UP000739565">
    <property type="component" value="Unassembled WGS sequence"/>
</dbReference>
<dbReference type="PIRSF" id="PIRSF003085">
    <property type="entry name" value="CMAS"/>
    <property type="match status" value="1"/>
</dbReference>
<keyword evidence="3" id="KW-0808">Transferase</keyword>
<dbReference type="Gene3D" id="3.40.50.150">
    <property type="entry name" value="Vaccinia Virus protein VP39"/>
    <property type="match status" value="1"/>
</dbReference>
<comment type="caution">
    <text evidence="7">The sequence shown here is derived from an EMBL/GenBank/DDBJ whole genome shotgun (WGS) entry which is preliminary data.</text>
</comment>
<reference evidence="7" key="1">
    <citation type="submission" date="2021-07" db="EMBL/GenBank/DDBJ databases">
        <title>New genus and species of the family Alcaligenaceae.</title>
        <authorList>
            <person name="Hahn M.W."/>
        </authorList>
    </citation>
    <scope>NUCLEOTIDE SEQUENCE</scope>
    <source>
        <strain evidence="7">LF4-65</strain>
    </source>
</reference>
<evidence type="ECO:0000256" key="2">
    <source>
        <dbReference type="ARBA" id="ARBA00022603"/>
    </source>
</evidence>
<keyword evidence="8" id="KW-1185">Reference proteome</keyword>
<dbReference type="GO" id="GO:0008610">
    <property type="term" value="P:lipid biosynthetic process"/>
    <property type="evidence" value="ECO:0007669"/>
    <property type="project" value="InterPro"/>
</dbReference>
<protein>
    <submittedName>
        <fullName evidence="7">Cyclopropane-fatty-acyl-phospholipid synthase family protein</fullName>
    </submittedName>
</protein>
<name>A0A953T3T1_9BURK</name>
<evidence type="ECO:0000256" key="3">
    <source>
        <dbReference type="ARBA" id="ARBA00022679"/>
    </source>
</evidence>
<dbReference type="InterPro" id="IPR003333">
    <property type="entry name" value="CMAS"/>
</dbReference>
<sequence length="409" mass="46763">MKLNENPVGVSRDAVPLAGRLLTRVLEKISIGRLRLLQPDGIVRNFGQSPALVEPNIVEAQLDINDWRAASLILRKGDVGFAESLRHGWISCTDFVALFTIAIQNQQLSRTVDGQWWALLLKRLSHWVFKDNSRSGSRRNILSHYDVGNQFYKCWLDSSMTYSSAYFAGDLGMDLERAQYQKYDRILDQLSAKSGDTILEVGCGWAGFAERAACRGLNVVGITLSDAQLEYGRERIARAGLSDLVELRLQDYRDVPEQFDHIVSIEMFEAVGLLHWPSYFKMIARCLKPQGKAVIQVIDIAEDRFEAYRKGTDFIQQFIFPGGMLPSASRFARESQSCGLLVKDVFSFGQDYAETLRRWRIELDRNLDGIYAQGFDSVFIRIWKMYLAYCEVGFRYERTDVKQWVLSRS</sequence>
<organism evidence="7 8">
    <name type="scientific">Zwartia hollandica</name>
    <dbReference type="NCBI Taxonomy" id="324606"/>
    <lineage>
        <taxon>Bacteria</taxon>
        <taxon>Pseudomonadati</taxon>
        <taxon>Pseudomonadota</taxon>
        <taxon>Betaproteobacteria</taxon>
        <taxon>Burkholderiales</taxon>
        <taxon>Alcaligenaceae</taxon>
        <taxon>Zwartia</taxon>
    </lineage>
</organism>
<keyword evidence="5" id="KW-0443">Lipid metabolism</keyword>
<dbReference type="PANTHER" id="PTHR43667">
    <property type="entry name" value="CYCLOPROPANE-FATTY-ACYL-PHOSPHOLIPID SYNTHASE"/>
    <property type="match status" value="1"/>
</dbReference>
<evidence type="ECO:0000256" key="5">
    <source>
        <dbReference type="ARBA" id="ARBA00023098"/>
    </source>
</evidence>
<dbReference type="CDD" id="cd02440">
    <property type="entry name" value="AdoMet_MTases"/>
    <property type="match status" value="1"/>
</dbReference>
<dbReference type="GO" id="GO:0032259">
    <property type="term" value="P:methylation"/>
    <property type="evidence" value="ECO:0007669"/>
    <property type="project" value="UniProtKB-KW"/>
</dbReference>